<sequence length="327" mass="35906">MKALLLGIISSLFFAVTFILNRSMELSGGSWLWSASLRYFFMLPFLILIVLLSKKMNGLWKEMSQRPIDWLIWSFVGFGLFYAPISFAGAYGPGWLVAGTWSFTIIAGTLLAPLFYERVQTSTGIVNVRGKIPMKPLGASVIVLIGIVFIHGQHIQTIGFSDSLGVILPIVVAAFAYPLGNRKMMELCSGRLDIFQRVLGMTIASLPLWIVLAVYALITVGLPSYNQVVQSFFVAVCSGVIATVLFFSATELVRHDQEKLASVEATQSTQVIFVILGEFFFLAADLPNFLALTGIGLIILGMIVHSYLSRKKGEVVVFDQGEVKTSV</sequence>
<evidence type="ECO:0000313" key="2">
    <source>
        <dbReference type="EMBL" id="MFC0273552.1"/>
    </source>
</evidence>
<feature type="transmembrane region" description="Helical" evidence="1">
    <location>
        <begin position="71"/>
        <end position="89"/>
    </location>
</feature>
<dbReference type="EMBL" id="JBHLVO010000021">
    <property type="protein sequence ID" value="MFC0273552.1"/>
    <property type="molecule type" value="Genomic_DNA"/>
</dbReference>
<dbReference type="RefSeq" id="WP_378936956.1">
    <property type="nucleotide sequence ID" value="NZ_JBHLVO010000021.1"/>
</dbReference>
<proteinExistence type="predicted"/>
<keyword evidence="1" id="KW-1133">Transmembrane helix</keyword>
<keyword evidence="3" id="KW-1185">Reference proteome</keyword>
<feature type="transmembrane region" description="Helical" evidence="1">
    <location>
        <begin position="265"/>
        <end position="283"/>
    </location>
</feature>
<evidence type="ECO:0000256" key="1">
    <source>
        <dbReference type="SAM" id="Phobius"/>
    </source>
</evidence>
<evidence type="ECO:0000313" key="3">
    <source>
        <dbReference type="Proteomes" id="UP001589854"/>
    </source>
</evidence>
<reference evidence="2 3" key="1">
    <citation type="submission" date="2024-09" db="EMBL/GenBank/DDBJ databases">
        <authorList>
            <person name="Sun Q."/>
            <person name="Mori K."/>
        </authorList>
    </citation>
    <scope>NUCLEOTIDE SEQUENCE [LARGE SCALE GENOMIC DNA]</scope>
    <source>
        <strain evidence="2 3">CCM 7228</strain>
    </source>
</reference>
<feature type="transmembrane region" description="Helical" evidence="1">
    <location>
        <begin position="198"/>
        <end position="220"/>
    </location>
</feature>
<name>A0ABV6GKW4_9BACI</name>
<dbReference type="Pfam" id="PF13536">
    <property type="entry name" value="EmrE"/>
    <property type="match status" value="1"/>
</dbReference>
<keyword evidence="1" id="KW-0812">Transmembrane</keyword>
<comment type="caution">
    <text evidence="2">The sequence shown here is derived from an EMBL/GenBank/DDBJ whole genome shotgun (WGS) entry which is preliminary data.</text>
</comment>
<feature type="transmembrane region" description="Helical" evidence="1">
    <location>
        <begin position="232"/>
        <end position="253"/>
    </location>
</feature>
<feature type="transmembrane region" description="Helical" evidence="1">
    <location>
        <begin position="158"/>
        <end position="177"/>
    </location>
</feature>
<dbReference type="Proteomes" id="UP001589854">
    <property type="component" value="Unassembled WGS sequence"/>
</dbReference>
<keyword evidence="1" id="KW-0472">Membrane</keyword>
<protein>
    <submittedName>
        <fullName evidence="2">Multidrug resistance efflux transporter family protein</fullName>
    </submittedName>
</protein>
<feature type="transmembrane region" description="Helical" evidence="1">
    <location>
        <begin position="31"/>
        <end position="51"/>
    </location>
</feature>
<dbReference type="InterPro" id="IPR032713">
    <property type="entry name" value="EmrE"/>
</dbReference>
<feature type="transmembrane region" description="Helical" evidence="1">
    <location>
        <begin position="136"/>
        <end position="152"/>
    </location>
</feature>
<gene>
    <name evidence="2" type="ORF">ACFFIX_19360</name>
</gene>
<accession>A0ABV6GKW4</accession>
<organism evidence="2 3">
    <name type="scientific">Metabacillus herbersteinensis</name>
    <dbReference type="NCBI Taxonomy" id="283816"/>
    <lineage>
        <taxon>Bacteria</taxon>
        <taxon>Bacillati</taxon>
        <taxon>Bacillota</taxon>
        <taxon>Bacilli</taxon>
        <taxon>Bacillales</taxon>
        <taxon>Bacillaceae</taxon>
        <taxon>Metabacillus</taxon>
    </lineage>
</organism>
<feature type="transmembrane region" description="Helical" evidence="1">
    <location>
        <begin position="289"/>
        <end position="308"/>
    </location>
</feature>
<feature type="transmembrane region" description="Helical" evidence="1">
    <location>
        <begin position="95"/>
        <end position="116"/>
    </location>
</feature>